<evidence type="ECO:0000313" key="3">
    <source>
        <dbReference type="Proteomes" id="UP001595767"/>
    </source>
</evidence>
<sequence>MGTGRGNVAGAKARRAKAVRMKIEGASYAEIRVACGYNSLKYTREEVRDGLKAYWAQDFEEKQQLLALAMGRLDRAQRVAMKLILNPDVDARDRAKAMDSLTALLNRQARFQALDAKPTADDDGNAVDLWLIEVGGQAERPTELSDADEDEPEYEDGDEDLDDEDDE</sequence>
<protein>
    <recommendedName>
        <fullName evidence="4">Terminase small subunit</fullName>
    </recommendedName>
</protein>
<evidence type="ECO:0008006" key="4">
    <source>
        <dbReference type="Google" id="ProtNLM"/>
    </source>
</evidence>
<dbReference type="Proteomes" id="UP001595767">
    <property type="component" value="Unassembled WGS sequence"/>
</dbReference>
<organism evidence="2 3">
    <name type="scientific">Nocardia rhizosphaerae</name>
    <dbReference type="NCBI Taxonomy" id="1691571"/>
    <lineage>
        <taxon>Bacteria</taxon>
        <taxon>Bacillati</taxon>
        <taxon>Actinomycetota</taxon>
        <taxon>Actinomycetes</taxon>
        <taxon>Mycobacteriales</taxon>
        <taxon>Nocardiaceae</taxon>
        <taxon>Nocardia</taxon>
    </lineage>
</organism>
<gene>
    <name evidence="2" type="ORF">ACFOW8_05040</name>
</gene>
<feature type="compositionally biased region" description="Acidic residues" evidence="1">
    <location>
        <begin position="145"/>
        <end position="167"/>
    </location>
</feature>
<evidence type="ECO:0000313" key="2">
    <source>
        <dbReference type="EMBL" id="MFC4124287.1"/>
    </source>
</evidence>
<name>A0ABV8L1W4_9NOCA</name>
<proteinExistence type="predicted"/>
<comment type="caution">
    <text evidence="2">The sequence shown here is derived from an EMBL/GenBank/DDBJ whole genome shotgun (WGS) entry which is preliminary data.</text>
</comment>
<dbReference type="RefSeq" id="WP_378546106.1">
    <property type="nucleotide sequence ID" value="NZ_JBHSBA010000003.1"/>
</dbReference>
<accession>A0ABV8L1W4</accession>
<reference evidence="3" key="1">
    <citation type="journal article" date="2019" name="Int. J. Syst. Evol. Microbiol.">
        <title>The Global Catalogue of Microorganisms (GCM) 10K type strain sequencing project: providing services to taxonomists for standard genome sequencing and annotation.</title>
        <authorList>
            <consortium name="The Broad Institute Genomics Platform"/>
            <consortium name="The Broad Institute Genome Sequencing Center for Infectious Disease"/>
            <person name="Wu L."/>
            <person name="Ma J."/>
        </authorList>
    </citation>
    <scope>NUCLEOTIDE SEQUENCE [LARGE SCALE GENOMIC DNA]</scope>
    <source>
        <strain evidence="3">CGMCC 4.7204</strain>
    </source>
</reference>
<evidence type="ECO:0000256" key="1">
    <source>
        <dbReference type="SAM" id="MobiDB-lite"/>
    </source>
</evidence>
<dbReference type="EMBL" id="JBHSBA010000003">
    <property type="protein sequence ID" value="MFC4124287.1"/>
    <property type="molecule type" value="Genomic_DNA"/>
</dbReference>
<feature type="region of interest" description="Disordered" evidence="1">
    <location>
        <begin position="137"/>
        <end position="167"/>
    </location>
</feature>
<keyword evidence="3" id="KW-1185">Reference proteome</keyword>